<dbReference type="EMBL" id="LR134473">
    <property type="protein sequence ID" value="VEI03607.1"/>
    <property type="molecule type" value="Genomic_DNA"/>
</dbReference>
<dbReference type="KEGG" id="aji:C0Z10_01055"/>
<reference evidence="4" key="1">
    <citation type="submission" date="2017-12" db="EMBL/GenBank/DDBJ databases">
        <title>Whole genome sequencing of Acidipropionibacterium jensenii strains JS279 and JS280.</title>
        <authorList>
            <person name="Deptula P."/>
            <person name="Laine P."/>
            <person name="Smolander O.-P."/>
            <person name="Paulin L."/>
            <person name="Auvinen P."/>
            <person name="Varmanen P."/>
        </authorList>
    </citation>
    <scope>NUCLEOTIDE SEQUENCE [LARGE SCALE GENOMIC DNA]</scope>
    <source>
        <strain evidence="4">JS280</strain>
    </source>
</reference>
<name>A0A3S4V307_9ACTN</name>
<reference evidence="1" key="3">
    <citation type="journal article" date="2019" name="Microorganisms">
        <title>Red-Brown Pigmentation of Acidipropionibacterium jensenii Is Tied to Haemolytic Activity and cyl-Like Gene Cluster.</title>
        <authorList>
            <person name="Deptula P."/>
            <person name="Loivamaa I."/>
            <person name="Smolander O.P."/>
            <person name="Laine P."/>
            <person name="Roberts R.J."/>
            <person name="Piironen V."/>
            <person name="Paulin L."/>
            <person name="Savijoki K."/>
            <person name="Auvinen P."/>
            <person name="Varmanen P."/>
        </authorList>
    </citation>
    <scope>NUCLEOTIDE SEQUENCE</scope>
    <source>
        <strain evidence="1">JS280</strain>
    </source>
</reference>
<dbReference type="AlphaFoldDB" id="A0A3S4V307"/>
<dbReference type="Proteomes" id="UP000277858">
    <property type="component" value="Chromosome"/>
</dbReference>
<dbReference type="OrthoDB" id="1425703at2"/>
<evidence type="ECO:0000313" key="3">
    <source>
        <dbReference type="Proteomes" id="UP000277858"/>
    </source>
</evidence>
<dbReference type="EMBL" id="CP025570">
    <property type="protein sequence ID" value="AZZ38571.1"/>
    <property type="molecule type" value="Genomic_DNA"/>
</dbReference>
<proteinExistence type="predicted"/>
<dbReference type="STRING" id="1122997.GCA_000425285_00182"/>
<evidence type="ECO:0000313" key="1">
    <source>
        <dbReference type="EMBL" id="AZZ38571.1"/>
    </source>
</evidence>
<gene>
    <name evidence="1" type="ORF">C0Z10_01055</name>
    <name evidence="2" type="ORF">NCTC13652_01814</name>
</gene>
<organism evidence="2 3">
    <name type="scientific">Acidipropionibacterium jensenii</name>
    <dbReference type="NCBI Taxonomy" id="1749"/>
    <lineage>
        <taxon>Bacteria</taxon>
        <taxon>Bacillati</taxon>
        <taxon>Actinomycetota</taxon>
        <taxon>Actinomycetes</taxon>
        <taxon>Propionibacteriales</taxon>
        <taxon>Propionibacteriaceae</taxon>
        <taxon>Acidipropionibacterium</taxon>
    </lineage>
</organism>
<protein>
    <submittedName>
        <fullName evidence="2">EcsC protein family</fullName>
    </submittedName>
</protein>
<accession>A0A3S4V307</accession>
<evidence type="ECO:0000313" key="2">
    <source>
        <dbReference type="EMBL" id="VEI03607.1"/>
    </source>
</evidence>
<dbReference type="RefSeq" id="WP_028702070.1">
    <property type="nucleotide sequence ID" value="NZ_CP025570.1"/>
</dbReference>
<evidence type="ECO:0000313" key="4">
    <source>
        <dbReference type="Proteomes" id="UP000285875"/>
    </source>
</evidence>
<sequence>MGIGSDIGKALMTQVPSMAPGFAVSLLRSVLGFAIDGAPNLPGARRAASKTLSRKEGDVEASIKYLVGEHIALAGAQGFVSNLGGFITMAVAVPANISGVAIVQARMVASIAHLRGYDLDDQRVRSAVMACLLARSEVDQLVKNGDLPSSPMGIATAPVVDPDLEKTVAVRILSVLVGQSAGKQIPQIIGRRIPVIGGGIGATTDSVTTWNVARYARTQFPSRRPR</sequence>
<keyword evidence="3" id="KW-1185">Reference proteome</keyword>
<dbReference type="Proteomes" id="UP000285875">
    <property type="component" value="Chromosome"/>
</dbReference>
<dbReference type="GeneID" id="82884577"/>
<reference evidence="2 3" key="2">
    <citation type="submission" date="2018-12" db="EMBL/GenBank/DDBJ databases">
        <authorList>
            <consortium name="Pathogen Informatics"/>
        </authorList>
    </citation>
    <scope>NUCLEOTIDE SEQUENCE [LARGE SCALE GENOMIC DNA]</scope>
    <source>
        <strain evidence="2 3">NCTC13652</strain>
    </source>
</reference>